<dbReference type="Proteomes" id="UP000294901">
    <property type="component" value="Unassembled WGS sequence"/>
</dbReference>
<dbReference type="InterPro" id="IPR036390">
    <property type="entry name" value="WH_DNA-bd_sf"/>
</dbReference>
<dbReference type="AlphaFoldDB" id="A0A4R6J7X8"/>
<evidence type="ECO:0000313" key="3">
    <source>
        <dbReference type="Proteomes" id="UP000294901"/>
    </source>
</evidence>
<accession>A0A4R6J7X8</accession>
<keyword evidence="3" id="KW-1185">Reference proteome</keyword>
<name>A0A4R6J7X8_9ACTN</name>
<dbReference type="InterPro" id="IPR005149">
    <property type="entry name" value="Tscrpt_reg_PadR_N"/>
</dbReference>
<feature type="domain" description="Transcription regulator PadR N-terminal" evidence="1">
    <location>
        <begin position="8"/>
        <end position="81"/>
    </location>
</feature>
<dbReference type="EMBL" id="SNWR01000002">
    <property type="protein sequence ID" value="TDO31650.1"/>
    <property type="molecule type" value="Genomic_DNA"/>
</dbReference>
<evidence type="ECO:0000313" key="2">
    <source>
        <dbReference type="EMBL" id="TDO31650.1"/>
    </source>
</evidence>
<comment type="caution">
    <text evidence="2">The sequence shown here is derived from an EMBL/GenBank/DDBJ whole genome shotgun (WGS) entry which is preliminary data.</text>
</comment>
<evidence type="ECO:0000259" key="1">
    <source>
        <dbReference type="Pfam" id="PF03551"/>
    </source>
</evidence>
<protein>
    <submittedName>
        <fullName evidence="2">PadR family transcriptional regulator</fullName>
    </submittedName>
</protein>
<dbReference type="OrthoDB" id="122286at2"/>
<dbReference type="Gene3D" id="1.10.10.10">
    <property type="entry name" value="Winged helix-like DNA-binding domain superfamily/Winged helix DNA-binding domain"/>
    <property type="match status" value="1"/>
</dbReference>
<dbReference type="RefSeq" id="WP_133877721.1">
    <property type="nucleotide sequence ID" value="NZ_BOMD01000076.1"/>
</dbReference>
<gene>
    <name evidence="2" type="ORF">C8E87_7076</name>
</gene>
<organism evidence="2 3">
    <name type="scientific">Paractinoplanes brasiliensis</name>
    <dbReference type="NCBI Taxonomy" id="52695"/>
    <lineage>
        <taxon>Bacteria</taxon>
        <taxon>Bacillati</taxon>
        <taxon>Actinomycetota</taxon>
        <taxon>Actinomycetes</taxon>
        <taxon>Micromonosporales</taxon>
        <taxon>Micromonosporaceae</taxon>
        <taxon>Paractinoplanes</taxon>
    </lineage>
</organism>
<proteinExistence type="predicted"/>
<dbReference type="InterPro" id="IPR052509">
    <property type="entry name" value="Metal_resp_DNA-bind_regulator"/>
</dbReference>
<dbReference type="PANTHER" id="PTHR33169:SF13">
    <property type="entry name" value="PADR-FAMILY TRANSCRIPTIONAL REGULATOR"/>
    <property type="match status" value="1"/>
</dbReference>
<dbReference type="InterPro" id="IPR036388">
    <property type="entry name" value="WH-like_DNA-bd_sf"/>
</dbReference>
<dbReference type="Pfam" id="PF03551">
    <property type="entry name" value="PadR"/>
    <property type="match status" value="1"/>
</dbReference>
<reference evidence="2 3" key="1">
    <citation type="submission" date="2019-03" db="EMBL/GenBank/DDBJ databases">
        <title>Sequencing the genomes of 1000 actinobacteria strains.</title>
        <authorList>
            <person name="Klenk H.-P."/>
        </authorList>
    </citation>
    <scope>NUCLEOTIDE SEQUENCE [LARGE SCALE GENOMIC DNA]</scope>
    <source>
        <strain evidence="2 3">DSM 43805</strain>
    </source>
</reference>
<dbReference type="SUPFAM" id="SSF46785">
    <property type="entry name" value="Winged helix' DNA-binding domain"/>
    <property type="match status" value="1"/>
</dbReference>
<sequence length="110" mass="12043">MREPTFLILASVADQPLHGYGIIQAVAELSDGHVNLRAGTLYGALERLAEQGHIEVDREEVVEGRLRRYYRITDSGAGALASEIERLRRNAAAAEKRLSKRPKLSFGGAA</sequence>
<dbReference type="PANTHER" id="PTHR33169">
    <property type="entry name" value="PADR-FAMILY TRANSCRIPTIONAL REGULATOR"/>
    <property type="match status" value="1"/>
</dbReference>